<dbReference type="EMBL" id="JAUSTF010000010">
    <property type="protein sequence ID" value="MDQ0182232.1"/>
    <property type="molecule type" value="Genomic_DNA"/>
</dbReference>
<evidence type="ECO:0008006" key="6">
    <source>
        <dbReference type="Google" id="ProtNLM"/>
    </source>
</evidence>
<dbReference type="AlphaFoldDB" id="A0AAW8DIC4"/>
<dbReference type="SUPFAM" id="SSF52317">
    <property type="entry name" value="Class I glutamine amidotransferase-like"/>
    <property type="match status" value="1"/>
</dbReference>
<name>A0AAW8DIC4_9MICC</name>
<keyword evidence="1" id="KW-1133">Transmembrane helix</keyword>
<accession>A0AAW8DIC4</accession>
<proteinExistence type="predicted"/>
<dbReference type="Gene3D" id="3.40.50.880">
    <property type="match status" value="1"/>
</dbReference>
<organism evidence="2 5">
    <name type="scientific">Arthrobacter bambusae</name>
    <dbReference type="NCBI Taxonomy" id="1338426"/>
    <lineage>
        <taxon>Bacteria</taxon>
        <taxon>Bacillati</taxon>
        <taxon>Actinomycetota</taxon>
        <taxon>Actinomycetes</taxon>
        <taxon>Micrococcales</taxon>
        <taxon>Micrococcaceae</taxon>
        <taxon>Arthrobacter</taxon>
    </lineage>
</organism>
<dbReference type="PANTHER" id="PTHR43130:SF3">
    <property type="entry name" value="HTH-TYPE TRANSCRIPTIONAL REGULATOR RV1931C"/>
    <property type="match status" value="1"/>
</dbReference>
<dbReference type="InterPro" id="IPR029062">
    <property type="entry name" value="Class_I_gatase-like"/>
</dbReference>
<evidence type="ECO:0000313" key="4">
    <source>
        <dbReference type="Proteomes" id="UP001230951"/>
    </source>
</evidence>
<keyword evidence="4" id="KW-1185">Reference proteome</keyword>
<keyword evidence="1" id="KW-0472">Membrane</keyword>
<gene>
    <name evidence="2" type="ORF">J2S90_003189</name>
    <name evidence="3" type="ORF">J2S93_003679</name>
</gene>
<evidence type="ECO:0000313" key="2">
    <source>
        <dbReference type="EMBL" id="MDP9906210.1"/>
    </source>
</evidence>
<dbReference type="Proteomes" id="UP001242995">
    <property type="component" value="Unassembled WGS sequence"/>
</dbReference>
<dbReference type="PANTHER" id="PTHR43130">
    <property type="entry name" value="ARAC-FAMILY TRANSCRIPTIONAL REGULATOR"/>
    <property type="match status" value="1"/>
</dbReference>
<feature type="transmembrane region" description="Helical" evidence="1">
    <location>
        <begin position="211"/>
        <end position="233"/>
    </location>
</feature>
<evidence type="ECO:0000313" key="3">
    <source>
        <dbReference type="EMBL" id="MDQ0182232.1"/>
    </source>
</evidence>
<dbReference type="InterPro" id="IPR052158">
    <property type="entry name" value="INH-QAR"/>
</dbReference>
<sequence>MRWVEDGNVITTAGVSSGIAGSLHLVEQYAGVKAATSIAATVGYPAWRPGPPEQMPVNEISPADYPYALAATLPGFQPTYAIGLTPGVDEIAVAVSAELYGGASFLAHTIPVAQDDTISTKYGFVLVATTIARAPHIDRLIVPGATHTSLHIDGAPTFLPQAKQQDGQSAFDPIFQDIAQLAGADVAFTAAKYIEYPLSDIHSDAPFPPRISILIAATLIAAVTVASLPFVVAKTRKRIKGTR</sequence>
<protein>
    <recommendedName>
        <fullName evidence="6">DUF3068 domain-containing protein</fullName>
    </recommendedName>
</protein>
<evidence type="ECO:0000256" key="1">
    <source>
        <dbReference type="SAM" id="Phobius"/>
    </source>
</evidence>
<comment type="caution">
    <text evidence="2">The sequence shown here is derived from an EMBL/GenBank/DDBJ whole genome shotgun (WGS) entry which is preliminary data.</text>
</comment>
<reference evidence="2 4" key="1">
    <citation type="submission" date="2023-07" db="EMBL/GenBank/DDBJ databases">
        <title>Sorghum-associated microbial communities from plants grown in Nebraska, USA.</title>
        <authorList>
            <person name="Schachtman D."/>
        </authorList>
    </citation>
    <scope>NUCLEOTIDE SEQUENCE</scope>
    <source>
        <strain evidence="2">DS1006</strain>
        <strain evidence="3 4">DS1016</strain>
    </source>
</reference>
<evidence type="ECO:0000313" key="5">
    <source>
        <dbReference type="Proteomes" id="UP001242995"/>
    </source>
</evidence>
<keyword evidence="1" id="KW-0812">Transmembrane</keyword>
<dbReference type="EMBL" id="JAUSRG010000010">
    <property type="protein sequence ID" value="MDP9906210.1"/>
    <property type="molecule type" value="Genomic_DNA"/>
</dbReference>
<dbReference type="Proteomes" id="UP001230951">
    <property type="component" value="Unassembled WGS sequence"/>
</dbReference>